<dbReference type="GO" id="GO:0003755">
    <property type="term" value="F:peptidyl-prolyl cis-trans isomerase activity"/>
    <property type="evidence" value="ECO:0007669"/>
    <property type="project" value="UniProtKB-UniRule"/>
</dbReference>
<dbReference type="GO" id="GO:0051301">
    <property type="term" value="P:cell division"/>
    <property type="evidence" value="ECO:0007669"/>
    <property type="project" value="UniProtKB-KW"/>
</dbReference>
<dbReference type="PANTHER" id="PTHR30560:SF3">
    <property type="entry name" value="TRIGGER FACTOR-LIKE PROTEIN TIG, CHLOROPLASTIC"/>
    <property type="match status" value="1"/>
</dbReference>
<keyword evidence="8 12" id="KW-0413">Isomerase</keyword>
<keyword evidence="12" id="KW-0963">Cytoplasm</keyword>
<dbReference type="InterPro" id="IPR046357">
    <property type="entry name" value="PPIase_dom_sf"/>
</dbReference>
<evidence type="ECO:0000256" key="12">
    <source>
        <dbReference type="HAMAP-Rule" id="MF_00303"/>
    </source>
</evidence>
<dbReference type="PANTHER" id="PTHR30560">
    <property type="entry name" value="TRIGGER FACTOR CHAPERONE AND PEPTIDYL-PROLYL CIS/TRANS ISOMERASE"/>
    <property type="match status" value="1"/>
</dbReference>
<evidence type="ECO:0000256" key="7">
    <source>
        <dbReference type="ARBA" id="ARBA00023186"/>
    </source>
</evidence>
<gene>
    <name evidence="12" type="primary">tig</name>
    <name evidence="17" type="ORF">DI544_05985</name>
</gene>
<organism evidence="17 18">
    <name type="scientific">Sphingomonas taxi</name>
    <dbReference type="NCBI Taxonomy" id="1549858"/>
    <lineage>
        <taxon>Bacteria</taxon>
        <taxon>Pseudomonadati</taxon>
        <taxon>Pseudomonadota</taxon>
        <taxon>Alphaproteobacteria</taxon>
        <taxon>Sphingomonadales</taxon>
        <taxon>Sphingomonadaceae</taxon>
        <taxon>Sphingomonas</taxon>
    </lineage>
</organism>
<dbReference type="GO" id="GO:0043022">
    <property type="term" value="F:ribosome binding"/>
    <property type="evidence" value="ECO:0007669"/>
    <property type="project" value="TreeGrafter"/>
</dbReference>
<dbReference type="GO" id="GO:0043335">
    <property type="term" value="P:protein unfolding"/>
    <property type="evidence" value="ECO:0007669"/>
    <property type="project" value="TreeGrafter"/>
</dbReference>
<keyword evidence="6 12" id="KW-0697">Rotamase</keyword>
<dbReference type="InterPro" id="IPR037041">
    <property type="entry name" value="Trigger_fac_C_sf"/>
</dbReference>
<evidence type="ECO:0000259" key="16">
    <source>
        <dbReference type="PROSITE" id="PS50059"/>
    </source>
</evidence>
<feature type="compositionally biased region" description="Low complexity" evidence="15">
    <location>
        <begin position="523"/>
        <end position="555"/>
    </location>
</feature>
<proteinExistence type="inferred from homology"/>
<comment type="domain">
    <text evidence="12">Consists of 3 domains; the N-terminus binds the ribosome, the middle domain has PPIase activity, while the C-terminus has intrinsic chaperone activity on its own.</text>
</comment>
<dbReference type="InterPro" id="IPR036611">
    <property type="entry name" value="Trigger_fac_ribosome-bd_sf"/>
</dbReference>
<evidence type="ECO:0000256" key="13">
    <source>
        <dbReference type="PROSITE-ProRule" id="PRU00277"/>
    </source>
</evidence>
<feature type="compositionally biased region" description="Basic residues" evidence="15">
    <location>
        <begin position="556"/>
        <end position="565"/>
    </location>
</feature>
<evidence type="ECO:0000256" key="10">
    <source>
        <dbReference type="ARBA" id="ARBA00024849"/>
    </source>
</evidence>
<evidence type="ECO:0000256" key="3">
    <source>
        <dbReference type="ARBA" id="ARBA00013194"/>
    </source>
</evidence>
<comment type="subcellular location">
    <subcellularLocation>
        <location evidence="12">Cytoplasm</location>
    </subcellularLocation>
    <text evidence="12">About half TF is bound to the ribosome near the polypeptide exit tunnel while the other half is free in the cytoplasm.</text>
</comment>
<evidence type="ECO:0000313" key="17">
    <source>
        <dbReference type="EMBL" id="PZQ61121.1"/>
    </source>
</evidence>
<evidence type="ECO:0000256" key="11">
    <source>
        <dbReference type="ARBA" id="ARBA00029986"/>
    </source>
</evidence>
<protein>
    <recommendedName>
        <fullName evidence="4 12">Trigger factor</fullName>
        <shortName evidence="12">TF</shortName>
        <ecNumber evidence="3 12">5.2.1.8</ecNumber>
    </recommendedName>
    <alternativeName>
        <fullName evidence="11 12">PPIase</fullName>
    </alternativeName>
</protein>
<feature type="compositionally biased region" description="Basic residues" evidence="15">
    <location>
        <begin position="459"/>
        <end position="468"/>
    </location>
</feature>
<dbReference type="SUPFAM" id="SSF54534">
    <property type="entry name" value="FKBP-like"/>
    <property type="match status" value="1"/>
</dbReference>
<dbReference type="Pfam" id="PF05697">
    <property type="entry name" value="Trigger_N"/>
    <property type="match status" value="1"/>
</dbReference>
<evidence type="ECO:0000256" key="2">
    <source>
        <dbReference type="ARBA" id="ARBA00005464"/>
    </source>
</evidence>
<dbReference type="Proteomes" id="UP000249229">
    <property type="component" value="Unassembled WGS sequence"/>
</dbReference>
<evidence type="ECO:0000256" key="4">
    <source>
        <dbReference type="ARBA" id="ARBA00016902"/>
    </source>
</evidence>
<dbReference type="Pfam" id="PF00254">
    <property type="entry name" value="FKBP_C"/>
    <property type="match status" value="1"/>
</dbReference>
<dbReference type="InterPro" id="IPR008881">
    <property type="entry name" value="Trigger_fac_ribosome-bd_bac"/>
</dbReference>
<dbReference type="InterPro" id="IPR027304">
    <property type="entry name" value="Trigger_fact/SurA_dom_sf"/>
</dbReference>
<name>A0A2W5P5Q1_9SPHN</name>
<accession>A0A2W5P5Q1</accession>
<comment type="similarity">
    <text evidence="2 12 14">Belongs to the FKBP-type PPIase family. Tig subfamily.</text>
</comment>
<comment type="caution">
    <text evidence="17">The sequence shown here is derived from an EMBL/GenBank/DDBJ whole genome shotgun (WGS) entry which is preliminary data.</text>
</comment>
<feature type="compositionally biased region" description="Basic residues" evidence="15">
    <location>
        <begin position="485"/>
        <end position="494"/>
    </location>
</feature>
<comment type="function">
    <text evidence="10 12">Involved in protein export. Acts as a chaperone by maintaining the newly synthesized protein in an open conformation. Functions as a peptidyl-prolyl cis-trans isomerase.</text>
</comment>
<evidence type="ECO:0000256" key="15">
    <source>
        <dbReference type="SAM" id="MobiDB-lite"/>
    </source>
</evidence>
<dbReference type="GO" id="GO:0005737">
    <property type="term" value="C:cytoplasm"/>
    <property type="evidence" value="ECO:0007669"/>
    <property type="project" value="UniProtKB-SubCell"/>
</dbReference>
<dbReference type="Gene3D" id="3.10.50.40">
    <property type="match status" value="1"/>
</dbReference>
<keyword evidence="5 12" id="KW-0132">Cell division</keyword>
<evidence type="ECO:0000256" key="5">
    <source>
        <dbReference type="ARBA" id="ARBA00022618"/>
    </source>
</evidence>
<dbReference type="Gene3D" id="1.10.3120.10">
    <property type="entry name" value="Trigger factor, C-terminal domain"/>
    <property type="match status" value="1"/>
</dbReference>
<keyword evidence="7 12" id="KW-0143">Chaperone</keyword>
<dbReference type="EMBL" id="QFQI01000003">
    <property type="protein sequence ID" value="PZQ61121.1"/>
    <property type="molecule type" value="Genomic_DNA"/>
</dbReference>
<evidence type="ECO:0000256" key="9">
    <source>
        <dbReference type="ARBA" id="ARBA00023306"/>
    </source>
</evidence>
<dbReference type="InterPro" id="IPR005215">
    <property type="entry name" value="Trig_fac"/>
</dbReference>
<dbReference type="PROSITE" id="PS50059">
    <property type="entry name" value="FKBP_PPIASE"/>
    <property type="match status" value="1"/>
</dbReference>
<dbReference type="GO" id="GO:0015031">
    <property type="term" value="P:protein transport"/>
    <property type="evidence" value="ECO:0007669"/>
    <property type="project" value="UniProtKB-UniRule"/>
</dbReference>
<dbReference type="NCBIfam" id="TIGR00115">
    <property type="entry name" value="tig"/>
    <property type="match status" value="1"/>
</dbReference>
<dbReference type="EC" id="5.2.1.8" evidence="3 12"/>
<comment type="catalytic activity">
    <reaction evidence="1 12 13">
        <text>[protein]-peptidylproline (omega=180) = [protein]-peptidylproline (omega=0)</text>
        <dbReference type="Rhea" id="RHEA:16237"/>
        <dbReference type="Rhea" id="RHEA-COMP:10747"/>
        <dbReference type="Rhea" id="RHEA-COMP:10748"/>
        <dbReference type="ChEBI" id="CHEBI:83833"/>
        <dbReference type="ChEBI" id="CHEBI:83834"/>
        <dbReference type="EC" id="5.2.1.8"/>
    </reaction>
</comment>
<dbReference type="Gene3D" id="3.30.70.1050">
    <property type="entry name" value="Trigger factor ribosome-binding domain"/>
    <property type="match status" value="1"/>
</dbReference>
<dbReference type="AlphaFoldDB" id="A0A2W5P5Q1"/>
<evidence type="ECO:0000256" key="8">
    <source>
        <dbReference type="ARBA" id="ARBA00023235"/>
    </source>
</evidence>
<keyword evidence="9 12" id="KW-0131">Cell cycle</keyword>
<dbReference type="SUPFAM" id="SSF102735">
    <property type="entry name" value="Trigger factor ribosome-binding domain"/>
    <property type="match status" value="1"/>
</dbReference>
<sequence>MQTVETLNAGLKRAYTLTIPAGEIAKRVDTELKRVAPQIKMPGFRPGKVPTNLVRKMHGPAIEQDALQNAIQEGIQSLIAEKQLRPAMQPSVELVDGYESGKDAELKVELEVLPQVPAPAIDGLKLERLTVPVDDSVVDAQLQRFADGAKRWEDAGDKAAETGDQVTMDFVGKTLDGVAFDGGTGTDMAVEIGAGRLIPGFEEQVIGAKAGEERQIKVSFPADYGAKELAGQDATFDLTIKSVQTAGESVIDDTLATNLGLESLNQLKGLIKGQVEQEHNGLTRTHMKRKLLDQLAEGHDFEVPPSMVEAEFNQIWQQLQHEATHEPDPQAALAEMEAERDDYRKIAERRVRLGLLLSEIGQANGVEVSQQEMQRLLMQAAQQYGPEDRQRFIQYVQQDPMAAAQLRAPLYEDKVVDFLFEKAEITDRETTREELEAAIESEDGFATGTHHHDHDNHKPKQTRARKAAKAGDDAGEASGDEAKPAKKAAAKKPVAKSDDAGAVTEAEGEPAPAPARKPRAKKAAAPVEAETTVLESSPEAAETAEGTQAADAAPAKKPRAKKPAA</sequence>
<dbReference type="FunFam" id="3.10.50.40:FF:000001">
    <property type="entry name" value="Trigger factor"/>
    <property type="match status" value="1"/>
</dbReference>
<dbReference type="GO" id="GO:0051083">
    <property type="term" value="P:'de novo' cotranslational protein folding"/>
    <property type="evidence" value="ECO:0007669"/>
    <property type="project" value="TreeGrafter"/>
</dbReference>
<feature type="region of interest" description="Disordered" evidence="15">
    <location>
        <begin position="445"/>
        <end position="565"/>
    </location>
</feature>
<dbReference type="GO" id="GO:0044183">
    <property type="term" value="F:protein folding chaperone"/>
    <property type="evidence" value="ECO:0007669"/>
    <property type="project" value="TreeGrafter"/>
</dbReference>
<reference evidence="17 18" key="1">
    <citation type="submission" date="2017-08" db="EMBL/GenBank/DDBJ databases">
        <title>Infants hospitalized years apart are colonized by the same room-sourced microbial strains.</title>
        <authorList>
            <person name="Brooks B."/>
            <person name="Olm M.R."/>
            <person name="Firek B.A."/>
            <person name="Baker R."/>
            <person name="Thomas B.C."/>
            <person name="Morowitz M.J."/>
            <person name="Banfield J.F."/>
        </authorList>
    </citation>
    <scope>NUCLEOTIDE SEQUENCE [LARGE SCALE GENOMIC DNA]</scope>
    <source>
        <strain evidence="17">S2_005_001_R1_22</strain>
    </source>
</reference>
<evidence type="ECO:0000256" key="14">
    <source>
        <dbReference type="RuleBase" id="RU003914"/>
    </source>
</evidence>
<feature type="domain" description="PPIase FKBP-type" evidence="16">
    <location>
        <begin position="163"/>
        <end position="246"/>
    </location>
</feature>
<dbReference type="Pfam" id="PF05698">
    <property type="entry name" value="Trigger_C"/>
    <property type="match status" value="1"/>
</dbReference>
<dbReference type="InterPro" id="IPR008880">
    <property type="entry name" value="Trigger_fac_C"/>
</dbReference>
<dbReference type="SUPFAM" id="SSF109998">
    <property type="entry name" value="Triger factor/SurA peptide-binding domain-like"/>
    <property type="match status" value="1"/>
</dbReference>
<evidence type="ECO:0000313" key="18">
    <source>
        <dbReference type="Proteomes" id="UP000249229"/>
    </source>
</evidence>
<evidence type="ECO:0000256" key="1">
    <source>
        <dbReference type="ARBA" id="ARBA00000971"/>
    </source>
</evidence>
<dbReference type="InterPro" id="IPR001179">
    <property type="entry name" value="PPIase_FKBP_dom"/>
</dbReference>
<dbReference type="HAMAP" id="MF_00303">
    <property type="entry name" value="Trigger_factor_Tig"/>
    <property type="match status" value="1"/>
</dbReference>
<evidence type="ECO:0000256" key="6">
    <source>
        <dbReference type="ARBA" id="ARBA00023110"/>
    </source>
</evidence>